<evidence type="ECO:0000256" key="2">
    <source>
        <dbReference type="ARBA" id="ARBA00004252"/>
    </source>
</evidence>
<evidence type="ECO:0000256" key="8">
    <source>
        <dbReference type="ARBA" id="ARBA00022804"/>
    </source>
</evidence>
<dbReference type="InterPro" id="IPR005168">
    <property type="entry name" value="Bunya_G2"/>
</dbReference>
<keyword evidence="6 18" id="KW-0812">Transmembrane</keyword>
<name>A0A7D9MVQ7_9VIRU</name>
<evidence type="ECO:0000256" key="7">
    <source>
        <dbReference type="ARBA" id="ARBA00022729"/>
    </source>
</evidence>
<feature type="transmembrane region" description="Helical" evidence="18">
    <location>
        <begin position="1384"/>
        <end position="1406"/>
    </location>
</feature>
<evidence type="ECO:0000256" key="5">
    <source>
        <dbReference type="ARBA" id="ARBA00022581"/>
    </source>
</evidence>
<feature type="domain" description="Bunyavirus glycoprotein G2" evidence="20">
    <location>
        <begin position="22"/>
        <end position="304"/>
    </location>
</feature>
<proteinExistence type="predicted"/>
<dbReference type="KEGG" id="vg:80554269"/>
<feature type="domain" description="Bunyavirus glycoprotein G1" evidence="19">
    <location>
        <begin position="566"/>
        <end position="1369"/>
    </location>
</feature>
<dbReference type="NCBIfam" id="TIGR04210">
    <property type="entry name" value="bunya_NSm"/>
    <property type="match status" value="1"/>
</dbReference>
<keyword evidence="10" id="KW-0946">Virion</keyword>
<comment type="subcellular location">
    <subcellularLocation>
        <location evidence="2">Host Golgi apparatus membrane</location>
        <topology evidence="2">Multi-pass membrane protein</topology>
    </subcellularLocation>
    <subcellularLocation>
        <location evidence="3">Host endoplasmic reticulum membrane</location>
    </subcellularLocation>
    <subcellularLocation>
        <location evidence="1">Virion membrane</location>
    </subcellularLocation>
</comment>
<evidence type="ECO:0000313" key="22">
    <source>
        <dbReference type="Proteomes" id="UP001156965"/>
    </source>
</evidence>
<evidence type="ECO:0000256" key="4">
    <source>
        <dbReference type="ARBA" id="ARBA00015294"/>
    </source>
</evidence>
<dbReference type="InterPro" id="IPR026400">
    <property type="entry name" value="Bunya_nonstruc_pro_NSm"/>
</dbReference>
<dbReference type="RefSeq" id="YP_010840710.1">
    <property type="nucleotide sequence ID" value="NC_078954.1"/>
</dbReference>
<dbReference type="GO" id="GO:0044003">
    <property type="term" value="P:symbiont-mediated perturbation of host process"/>
    <property type="evidence" value="ECO:0007669"/>
    <property type="project" value="InterPro"/>
</dbReference>
<dbReference type="GeneID" id="80554269"/>
<evidence type="ECO:0000256" key="6">
    <source>
        <dbReference type="ARBA" id="ARBA00022692"/>
    </source>
</evidence>
<dbReference type="Proteomes" id="UP001156965">
    <property type="component" value="Genome"/>
</dbReference>
<evidence type="ECO:0000256" key="10">
    <source>
        <dbReference type="ARBA" id="ARBA00022844"/>
    </source>
</evidence>
<dbReference type="GO" id="GO:0019062">
    <property type="term" value="P:virion attachment to host cell"/>
    <property type="evidence" value="ECO:0007669"/>
    <property type="project" value="UniProtKB-KW"/>
</dbReference>
<evidence type="ECO:0000256" key="16">
    <source>
        <dbReference type="ARBA" id="ARBA00023296"/>
    </source>
</evidence>
<dbReference type="GO" id="GO:0046718">
    <property type="term" value="P:symbiont entry into host cell"/>
    <property type="evidence" value="ECO:0007669"/>
    <property type="project" value="UniProtKB-KW"/>
</dbReference>
<evidence type="ECO:0000256" key="17">
    <source>
        <dbReference type="ARBA" id="ARBA00031199"/>
    </source>
</evidence>
<dbReference type="GO" id="GO:0044167">
    <property type="term" value="C:host cell endoplasmic reticulum membrane"/>
    <property type="evidence" value="ECO:0007669"/>
    <property type="project" value="UniProtKB-SubCell"/>
</dbReference>
<dbReference type="InterPro" id="IPR005167">
    <property type="entry name" value="Bunya_G1"/>
</dbReference>
<evidence type="ECO:0000256" key="12">
    <source>
        <dbReference type="ARBA" id="ARBA00022989"/>
    </source>
</evidence>
<evidence type="ECO:0000256" key="13">
    <source>
        <dbReference type="ARBA" id="ARBA00023136"/>
    </source>
</evidence>
<organism evidence="21 22">
    <name type="scientific">Boraceia virus</name>
    <dbReference type="NCBI Taxonomy" id="611708"/>
    <lineage>
        <taxon>Viruses</taxon>
        <taxon>Riboviria</taxon>
        <taxon>Orthornavirae</taxon>
        <taxon>Negarnaviricota</taxon>
        <taxon>Polyploviricotina</taxon>
        <taxon>Bunyaviricetes</taxon>
        <taxon>Elliovirales</taxon>
        <taxon>Peribunyaviridae</taxon>
        <taxon>Orthobunyavirus</taxon>
        <taxon>Orthobunyavirus boraceiaense</taxon>
        <taxon>Orthobunyavirus cuchillaense</taxon>
    </lineage>
</organism>
<keyword evidence="13 18" id="KW-0472">Membrane</keyword>
<evidence type="ECO:0000256" key="18">
    <source>
        <dbReference type="SAM" id="Phobius"/>
    </source>
</evidence>
<protein>
    <recommendedName>
        <fullName evidence="4">Envelopment polyprotein</fullName>
    </recommendedName>
    <alternativeName>
        <fullName evidence="17">M polyprotein</fullName>
    </alternativeName>
</protein>
<evidence type="ECO:0000256" key="11">
    <source>
        <dbReference type="ARBA" id="ARBA00022870"/>
    </source>
</evidence>
<evidence type="ECO:0000256" key="1">
    <source>
        <dbReference type="ARBA" id="ARBA00004182"/>
    </source>
</evidence>
<evidence type="ECO:0000259" key="19">
    <source>
        <dbReference type="Pfam" id="PF03557"/>
    </source>
</evidence>
<sequence>MIKIVIFVICWVVATNSIAIDRCFTGGKVVKTFEANHSLPYICVKDDISYIKTSTKSLTSPSNAKTTFQNMILRKYLIHDWRKCRPEKMIGGPIMILTVNENGFISTEDFVCKNECNIKVNKEEGTIVLETKDFNYYQITGTTVSTGWFRSITTISLKHTCEDIQVSCGEKSILFHACFKNHIECYHYLNKGILPRNMVSSICHNIEIILLITFILIIFGIFTLIAKTYISYLLLPVFAPAAFVYGKLYQRCCKVCSECGLPIHVFTKCPLTCMCGNTFESTSRLKIHRTSNLCPGFKYMMLTRKMCKSKGCGFILSVFLAFLAFSFMQPVGAMSEMDFDPDCIPLEKFPEIYKNSTRMLQVLVRDNRYYAFAQYGIFLLAMFMVLLVTSYPHIILRPLIFKCSECLMFHPRIGLKKDEFGTNHCGSCTCGCPDESPMRDYHQMSIVCVSRYYIKFLKLLTVLVLVSALPNLFITYTLAEKPCNSDATATTCWGPGLEDEVHRTYEANKDLNKTIEEFFPDVIITEIVALENMPQKFKDFMKAEINHTSLRAIQMMEAYRYGNPEHSYIKYITDEDEYVSWSTELKLRQFSVCTKQLHSYPCDCIIEDKSCEMFNKYNRRQTSLANIQEDEKKHDLYRLLKLATKLIHPTTMAVYNAIVKSGNSTRFSEFANNVYRLYQPLAKINNFLYILLNITESLGLSKVQVPEIVEHLTTHPLLRDLKAKPDFLTAGVNNTIDALECIEPRRWACSSPRVGITSIQGLLTCKFQNIYLLFKWSDHIVGTSNRLCMYDKLCIQPFIKGSDLDLTMIKQITMCRQIDLNLDNFYNQDIKKCHMHSKGTCDINGKLKQLVSCNDGSVAEQIYTRHYDPSDQIDEICFLDNCLPTSKIHPINLKNCSLNVPRVSYQTSSFRDVDSIESYRSHLENEFMNSLVQYKFKPVSGLPHMVPNFISIDMKGVETNAGVESAYIIFDIVALGGKSNGIHIINKEGVNIMDIIISIRSANVSSGYRPIYKTGPTITFNSVHDEHCTGRCPEAVPYNREHWMPFQKEDTSNWGCEEYGCLAIGEGCLFGACKDVIKNDAEVWEKITKERISVELCVTLTHKSFCQEIISETPSINDKIEAELKTVESFELPDRVLIRNGKVYSGQINNRLEFNAYCGNVQNINGTTIGHGTPQFDYHCHAATRKDVVIRKCYDNNYDSCLTLENKKGIVIDSIIDSTMKLSLHDRILGNIQMKLHLGDLNYKQYKAVTNLDIAIDCVGCLNCLDGISCHLKIKTEYYASCEVESQCDTYLNRVIISPANKDYYMKLHCNRLEKDQIQIKICSTTVNVSPKIVSSKPVLELGTPGRTPYVKEHDDRCGTWMCKVSEEGLSFIFSPVGGFFSRIWHIIVIIALSLLALLIFIYILLPMIFKLRDILAKQAAQHEIETKIK</sequence>
<evidence type="ECO:0000256" key="15">
    <source>
        <dbReference type="ARBA" id="ARBA00023184"/>
    </source>
</evidence>
<accession>A0A7D9MVQ7</accession>
<evidence type="ECO:0000259" key="20">
    <source>
        <dbReference type="Pfam" id="PF03563"/>
    </source>
</evidence>
<evidence type="ECO:0000256" key="3">
    <source>
        <dbReference type="ARBA" id="ARBA00004625"/>
    </source>
</evidence>
<reference evidence="21" key="1">
    <citation type="submission" date="2019-05" db="EMBL/GenBank/DDBJ databases">
        <title>Genomic Characterization of 104 Bunyaviruses in the Families Peribunyaviridae, Nairoviridae, and Phenuiviridae.</title>
        <authorList>
            <person name="Kapuscinski M."/>
            <person name="Bergren N."/>
            <person name="Russell B."/>
            <person name="Lee J."/>
            <person name="Borland E."/>
            <person name="King D."/>
            <person name="Burkhalter K."/>
            <person name="Stenglein M."/>
            <person name="Kading R."/>
        </authorList>
    </citation>
    <scope>NUCLEOTIDE SEQUENCE</scope>
    <source>
        <strain evidence="21">SPAr 395</strain>
    </source>
</reference>
<keyword evidence="7" id="KW-0732">Signal</keyword>
<dbReference type="Pfam" id="PF03557">
    <property type="entry name" value="Bunya_G1"/>
    <property type="match status" value="1"/>
</dbReference>
<feature type="transmembrane region" description="Helical" evidence="18">
    <location>
        <begin position="311"/>
        <end position="328"/>
    </location>
</feature>
<keyword evidence="11" id="KW-1043">Host membrane</keyword>
<dbReference type="GO" id="GO:0055036">
    <property type="term" value="C:virion membrane"/>
    <property type="evidence" value="ECO:0007669"/>
    <property type="project" value="UniProtKB-SubCell"/>
</dbReference>
<keyword evidence="14" id="KW-0325">Glycoprotein</keyword>
<evidence type="ECO:0000313" key="21">
    <source>
        <dbReference type="EMBL" id="QLA46987.1"/>
    </source>
</evidence>
<dbReference type="EMBL" id="MK896610">
    <property type="protein sequence ID" value="QLA46987.1"/>
    <property type="molecule type" value="Viral_cRNA"/>
</dbReference>
<evidence type="ECO:0000256" key="14">
    <source>
        <dbReference type="ARBA" id="ARBA00023180"/>
    </source>
</evidence>
<keyword evidence="12 18" id="KW-1133">Transmembrane helix</keyword>
<keyword evidence="9" id="KW-1040">Host Golgi apparatus</keyword>
<dbReference type="Pfam" id="PF03563">
    <property type="entry name" value="Bunya_G2"/>
    <property type="match status" value="1"/>
</dbReference>
<feature type="transmembrane region" description="Helical" evidence="18">
    <location>
        <begin position="459"/>
        <end position="479"/>
    </location>
</feature>
<keyword evidence="5" id="KW-0945">Host-virus interaction</keyword>
<evidence type="ECO:0000256" key="9">
    <source>
        <dbReference type="ARBA" id="ARBA00022812"/>
    </source>
</evidence>
<keyword evidence="8" id="KW-1161">Viral attachment to host cell</keyword>
<feature type="transmembrane region" description="Helical" evidence="18">
    <location>
        <begin position="369"/>
        <end position="388"/>
    </location>
</feature>
<keyword evidence="15" id="KW-1038">Host endoplasmic reticulum</keyword>
<keyword evidence="22" id="KW-1185">Reference proteome</keyword>
<keyword evidence="16" id="KW-1160">Virus entry into host cell</keyword>
<feature type="transmembrane region" description="Helical" evidence="18">
    <location>
        <begin position="208"/>
        <end position="226"/>
    </location>
</feature>
<dbReference type="GO" id="GO:0044178">
    <property type="term" value="C:host cell Golgi membrane"/>
    <property type="evidence" value="ECO:0007669"/>
    <property type="project" value="UniProtKB-SubCell"/>
</dbReference>